<evidence type="ECO:0008006" key="4">
    <source>
        <dbReference type="Google" id="ProtNLM"/>
    </source>
</evidence>
<reference evidence="3" key="1">
    <citation type="submission" date="2015-11" db="EMBL/GenBank/DDBJ databases">
        <authorList>
            <person name="Blom J."/>
        </authorList>
    </citation>
    <scope>NUCLEOTIDE SEQUENCE [LARGE SCALE GENOMIC DNA]</scope>
</reference>
<dbReference type="GeneID" id="84611654"/>
<feature type="region of interest" description="Disordered" evidence="1">
    <location>
        <begin position="135"/>
        <end position="170"/>
    </location>
</feature>
<evidence type="ECO:0000313" key="2">
    <source>
        <dbReference type="EMBL" id="CUU25596.1"/>
    </source>
</evidence>
<dbReference type="AlphaFoldDB" id="A0A0U5LT46"/>
<accession>A0A0U5LT46</accession>
<gene>
    <name evidence="2" type="ORF">EM595_3365</name>
</gene>
<dbReference type="EMBL" id="LN907827">
    <property type="protein sequence ID" value="CUU25596.1"/>
    <property type="molecule type" value="Genomic_DNA"/>
</dbReference>
<name>A0A0U5LT46_9GAMM</name>
<proteinExistence type="predicted"/>
<evidence type="ECO:0000256" key="1">
    <source>
        <dbReference type="SAM" id="MobiDB-lite"/>
    </source>
</evidence>
<dbReference type="InterPro" id="IPR031484">
    <property type="entry name" value="CBP_BcsO"/>
</dbReference>
<dbReference type="OrthoDB" id="6434633at2"/>
<dbReference type="PATRIC" id="fig|1619313.3.peg.3492"/>
<dbReference type="Pfam" id="PF17037">
    <property type="entry name" value="CBP_BcsO"/>
    <property type="match status" value="1"/>
</dbReference>
<protein>
    <recommendedName>
        <fullName evidence="4">Cellulose biosynthesis protein BcsO</fullName>
    </recommendedName>
</protein>
<feature type="compositionally biased region" description="Pro residues" evidence="1">
    <location>
        <begin position="154"/>
        <end position="163"/>
    </location>
</feature>
<dbReference type="RefSeq" id="WP_067434738.1">
    <property type="nucleotide sequence ID" value="NZ_CP072598.1"/>
</dbReference>
<dbReference type="STRING" id="1619313.EM595_3365"/>
<dbReference type="Proteomes" id="UP000059419">
    <property type="component" value="Chromosome 1"/>
</dbReference>
<dbReference type="KEGG" id="ege:EM595_3365"/>
<evidence type="ECO:0000313" key="3">
    <source>
        <dbReference type="Proteomes" id="UP000059419"/>
    </source>
</evidence>
<keyword evidence="3" id="KW-1185">Reference proteome</keyword>
<sequence length="198" mass="21229">MKNYDDLQRFKEKTQTQDINFRDMSGQSLENDQQRWAIIQQLSEEKNHDDVLETGQRIDRAQPQPVKSDAFTAPVVAQLLSARTVSTGSLLLDSVAASPKPVTPLPSLRAQAAVQTTPATGSLLQQISATAVPSRPAAPAPVAQPAPAAALPPVGMPTPPPAAPGRFGGLFRTRPAEPVMLSKETLLKPLLEKIALCR</sequence>
<organism evidence="2 3">
    <name type="scientific">Duffyella gerundensis</name>
    <dbReference type="NCBI Taxonomy" id="1619313"/>
    <lineage>
        <taxon>Bacteria</taxon>
        <taxon>Pseudomonadati</taxon>
        <taxon>Pseudomonadota</taxon>
        <taxon>Gammaproteobacteria</taxon>
        <taxon>Enterobacterales</taxon>
        <taxon>Erwiniaceae</taxon>
        <taxon>Duffyella</taxon>
    </lineage>
</organism>